<sequence>MNRDSKVVSLTPVSGSNAPGLKLARPLQKIRQLAIRQLAVLLRGLFDNADDTLFDMADKAGSNSEQNIYFEAMRDLRLKRRVMESRFYRTIDEGFQSLSQAEASEVKLGAVSIEGLSILQNDELEQSVAIEGMVSRVLNRDQGMSLSHLSTRIDSLVSRNITTVNNPMGPKLLCEAFNIACKELDVDIKVKLIVFKLFEKYVLNQIEKLYLELNHTLVADGVLPGLSHVQSRKPSPAPRQPTPETAAKEAESPVEVQLAQQMFGALRGLMAKSSVVQRAGSRAAAGYSGVASQQELMGLLSQLQQTTQEVSGAEDVRGALQDLMVTQQRNRALSSVDDDAINLVSMLFEFILDDSNIPEGVKALLGRMQIPILKVAIIDKAFFSKASHPARKLLNEMASAALGWSDQDSQTQDRLLQKMEQLVFRILREFEDNISIFSDCLDDFMGFVARERRRSELMEQRVRDAEEGRAKTETARDAVQSALAEKMVGKTLPAVVVDLLEDAWSRVLLLIQLKEGESSPRWQEALDTVDDLIWSVRPMADAADRKRLLKMVPGLLKALRVGLTEVAYDSFAMNKLFADLEAIHLSSFKPKQLVEPRADRPVAAGKIAVPHLAEEKAQPDTPAAPPASVAEVMPEPVQTVEVRVKGIDPATPESAEEISSPVELTEDDPSFRLIDNLKVGAWVEFAESDVRSFRCKLAAVIKATGKYVFVNRTGVKVAERTRSRLALELRDGSMRLLDDALLFDRALESVIGNLRKMNQAEG</sequence>
<evidence type="ECO:0000313" key="3">
    <source>
        <dbReference type="Proteomes" id="UP000280792"/>
    </source>
</evidence>
<comment type="caution">
    <text evidence="2">The sequence shown here is derived from an EMBL/GenBank/DDBJ whole genome shotgun (WGS) entry which is preliminary data.</text>
</comment>
<name>A0A3P3VKP1_9GAMM</name>
<accession>A0A3P3VKP1</accession>
<dbReference type="AlphaFoldDB" id="A0A3P3VKP1"/>
<organism evidence="2 3">
    <name type="scientific">Aestuariirhabdus litorea</name>
    <dbReference type="NCBI Taxonomy" id="2528527"/>
    <lineage>
        <taxon>Bacteria</taxon>
        <taxon>Pseudomonadati</taxon>
        <taxon>Pseudomonadota</taxon>
        <taxon>Gammaproteobacteria</taxon>
        <taxon>Oceanospirillales</taxon>
        <taxon>Aestuariirhabdaceae</taxon>
        <taxon>Aestuariirhabdus</taxon>
    </lineage>
</organism>
<dbReference type="RefSeq" id="WP_125017865.1">
    <property type="nucleotide sequence ID" value="NZ_QWEZ01000002.1"/>
</dbReference>
<reference evidence="2 3" key="1">
    <citation type="submission" date="2018-08" db="EMBL/GenBank/DDBJ databases">
        <authorList>
            <person name="Khan S.A."/>
        </authorList>
    </citation>
    <scope>NUCLEOTIDE SEQUENCE [LARGE SCALE GENOMIC DNA]</scope>
    <source>
        <strain evidence="2 3">GTF-13</strain>
    </source>
</reference>
<gene>
    <name evidence="2" type="ORF">D0544_15890</name>
</gene>
<evidence type="ECO:0000256" key="1">
    <source>
        <dbReference type="SAM" id="MobiDB-lite"/>
    </source>
</evidence>
<protein>
    <submittedName>
        <fullName evidence="2">DUF1631 domain-containing protein</fullName>
    </submittedName>
</protein>
<proteinExistence type="predicted"/>
<evidence type="ECO:0000313" key="2">
    <source>
        <dbReference type="EMBL" id="RRJ83302.1"/>
    </source>
</evidence>
<keyword evidence="3" id="KW-1185">Reference proteome</keyword>
<dbReference type="Pfam" id="PF07793">
    <property type="entry name" value="DUF1631"/>
    <property type="match status" value="1"/>
</dbReference>
<feature type="region of interest" description="Disordered" evidence="1">
    <location>
        <begin position="228"/>
        <end position="253"/>
    </location>
</feature>
<dbReference type="InterPro" id="IPR012434">
    <property type="entry name" value="DUF1631"/>
</dbReference>
<dbReference type="EMBL" id="QWEZ01000002">
    <property type="protein sequence ID" value="RRJ83302.1"/>
    <property type="molecule type" value="Genomic_DNA"/>
</dbReference>
<dbReference type="Proteomes" id="UP000280792">
    <property type="component" value="Unassembled WGS sequence"/>
</dbReference>
<reference evidence="2 3" key="2">
    <citation type="submission" date="2018-12" db="EMBL/GenBank/DDBJ databases">
        <title>Simiduia agarivorans gen. nov., sp. nov., a marine, agarolytic bacterium isolated from shallow coastal water from Keelung, Taiwan.</title>
        <authorList>
            <person name="Shieh W.Y."/>
        </authorList>
    </citation>
    <scope>NUCLEOTIDE SEQUENCE [LARGE SCALE GENOMIC DNA]</scope>
    <source>
        <strain evidence="2 3">GTF-13</strain>
    </source>
</reference>